<evidence type="ECO:0000313" key="2">
    <source>
        <dbReference type="EMBL" id="GMI29491.1"/>
    </source>
</evidence>
<gene>
    <name evidence="2" type="ORF">TeGR_g5638</name>
</gene>
<reference evidence="2 3" key="1">
    <citation type="journal article" date="2023" name="Commun. Biol.">
        <title>Genome analysis of Parmales, the sister group of diatoms, reveals the evolutionary specialization of diatoms from phago-mixotrophs to photoautotrophs.</title>
        <authorList>
            <person name="Ban H."/>
            <person name="Sato S."/>
            <person name="Yoshikawa S."/>
            <person name="Yamada K."/>
            <person name="Nakamura Y."/>
            <person name="Ichinomiya M."/>
            <person name="Sato N."/>
            <person name="Blanc-Mathieu R."/>
            <person name="Endo H."/>
            <person name="Kuwata A."/>
            <person name="Ogata H."/>
        </authorList>
    </citation>
    <scope>NUCLEOTIDE SEQUENCE [LARGE SCALE GENOMIC DNA]</scope>
</reference>
<dbReference type="CDD" id="cd00030">
    <property type="entry name" value="C2"/>
    <property type="match status" value="1"/>
</dbReference>
<dbReference type="Proteomes" id="UP001165060">
    <property type="component" value="Unassembled WGS sequence"/>
</dbReference>
<dbReference type="Pfam" id="PF00168">
    <property type="entry name" value="C2"/>
    <property type="match status" value="1"/>
</dbReference>
<comment type="caution">
    <text evidence="2">The sequence shown here is derived from an EMBL/GenBank/DDBJ whole genome shotgun (WGS) entry which is preliminary data.</text>
</comment>
<evidence type="ECO:0000259" key="1">
    <source>
        <dbReference type="PROSITE" id="PS50004"/>
    </source>
</evidence>
<name>A0ABQ6MMW9_9STRA</name>
<feature type="domain" description="C2" evidence="1">
    <location>
        <begin position="33"/>
        <end position="158"/>
    </location>
</feature>
<dbReference type="InterPro" id="IPR035892">
    <property type="entry name" value="C2_domain_sf"/>
</dbReference>
<sequence>MGCLVSCCCSPKPDVDSVAAEKAALKQRLLHKQTSELNDGIVYPYSDRGVTVYLESCTNLPNTSCIGRASNPYVKFYVSGMVDSRQRSKGKSNTQNPDWSPPQMLQFMPIPAVAVPNAYLHVVAMHKHITGKDDHLGDGRVKLSALEQECLEKGGPVHKRVALVDKKGQPLDGCFADLGLMMCCANQTHATEEVKMYEYERWVWRWKGFLPEGEWSSEFLLPTDPGRWSDFEGKNWSEDFEDFVLDLPPGWVVERDWEIMGCAGSPMAWEYAIGFRFPRWFDRPNCAARVRRRVWRRIVVDGNKVVRRPAEDEAGGFEETTAL</sequence>
<accession>A0ABQ6MMW9</accession>
<dbReference type="InterPro" id="IPR000008">
    <property type="entry name" value="C2_dom"/>
</dbReference>
<dbReference type="SUPFAM" id="SSF49562">
    <property type="entry name" value="C2 domain (Calcium/lipid-binding domain, CaLB)"/>
    <property type="match status" value="1"/>
</dbReference>
<dbReference type="PROSITE" id="PS50004">
    <property type="entry name" value="C2"/>
    <property type="match status" value="1"/>
</dbReference>
<keyword evidence="3" id="KW-1185">Reference proteome</keyword>
<proteinExistence type="predicted"/>
<dbReference type="EMBL" id="BRYB01003039">
    <property type="protein sequence ID" value="GMI29491.1"/>
    <property type="molecule type" value="Genomic_DNA"/>
</dbReference>
<protein>
    <recommendedName>
        <fullName evidence="1">C2 domain-containing protein</fullName>
    </recommendedName>
</protein>
<dbReference type="Gene3D" id="2.60.40.150">
    <property type="entry name" value="C2 domain"/>
    <property type="match status" value="1"/>
</dbReference>
<organism evidence="2 3">
    <name type="scientific">Tetraparma gracilis</name>
    <dbReference type="NCBI Taxonomy" id="2962635"/>
    <lineage>
        <taxon>Eukaryota</taxon>
        <taxon>Sar</taxon>
        <taxon>Stramenopiles</taxon>
        <taxon>Ochrophyta</taxon>
        <taxon>Bolidophyceae</taxon>
        <taxon>Parmales</taxon>
        <taxon>Triparmaceae</taxon>
        <taxon>Tetraparma</taxon>
    </lineage>
</organism>
<evidence type="ECO:0000313" key="3">
    <source>
        <dbReference type="Proteomes" id="UP001165060"/>
    </source>
</evidence>